<accession>A0A250E5K8</accession>
<gene>
    <name evidence="2" type="ORF">CGC48_05150</name>
</gene>
<reference evidence="2 3" key="1">
    <citation type="journal article" date="2017" name="Genome Announc.">
        <title>Twelve Complete Reference Genomes of Clinical Isolates in the Capnocytophaga Genus.</title>
        <authorList>
            <person name="Villarma A."/>
            <person name="Gulvik C.A."/>
            <person name="Rowe L.A."/>
            <person name="Sheth M."/>
            <person name="Juieng P."/>
            <person name="Nicholson A.C."/>
            <person name="Loparev V.N."/>
            <person name="McQuiston J.R."/>
        </authorList>
    </citation>
    <scope>NUCLEOTIDE SEQUENCE [LARGE SCALE GENOMIC DNA]</scope>
    <source>
        <strain evidence="2 3">G7591</strain>
    </source>
</reference>
<dbReference type="RefSeq" id="WP_098028723.1">
    <property type="nucleotide sequence ID" value="NZ_CP022378.1"/>
</dbReference>
<name>A0A250E5K8_9FLAO</name>
<feature type="transmembrane region" description="Helical" evidence="1">
    <location>
        <begin position="7"/>
        <end position="27"/>
    </location>
</feature>
<dbReference type="EMBL" id="CP022378">
    <property type="protein sequence ID" value="ATA68071.1"/>
    <property type="molecule type" value="Genomic_DNA"/>
</dbReference>
<proteinExistence type="predicted"/>
<dbReference type="GeneID" id="96781181"/>
<sequence length="79" mass="8855">MKNKYIFPILGAIIGVLFSLWDALISYGDTAPSDELIIKTFKNAISNYFLNKNTLIYIFIGAGSGQLLCFFVKISKKNK</sequence>
<keyword evidence="1" id="KW-0812">Transmembrane</keyword>
<protein>
    <submittedName>
        <fullName evidence="2">Uncharacterized protein</fullName>
    </submittedName>
</protein>
<dbReference type="KEGG" id="ccyn:CGC48_05150"/>
<dbReference type="AlphaFoldDB" id="A0A250E5K8"/>
<evidence type="ECO:0000256" key="1">
    <source>
        <dbReference type="SAM" id="Phobius"/>
    </source>
</evidence>
<dbReference type="Proteomes" id="UP000242855">
    <property type="component" value="Chromosome"/>
</dbReference>
<evidence type="ECO:0000313" key="3">
    <source>
        <dbReference type="Proteomes" id="UP000242855"/>
    </source>
</evidence>
<keyword evidence="1" id="KW-1133">Transmembrane helix</keyword>
<feature type="transmembrane region" description="Helical" evidence="1">
    <location>
        <begin position="55"/>
        <end position="74"/>
    </location>
</feature>
<keyword evidence="1" id="KW-0472">Membrane</keyword>
<evidence type="ECO:0000313" key="2">
    <source>
        <dbReference type="EMBL" id="ATA68071.1"/>
    </source>
</evidence>
<organism evidence="2 3">
    <name type="scientific">Capnocytophaga cynodegmi</name>
    <dbReference type="NCBI Taxonomy" id="28189"/>
    <lineage>
        <taxon>Bacteria</taxon>
        <taxon>Pseudomonadati</taxon>
        <taxon>Bacteroidota</taxon>
        <taxon>Flavobacteriia</taxon>
        <taxon>Flavobacteriales</taxon>
        <taxon>Flavobacteriaceae</taxon>
        <taxon>Capnocytophaga</taxon>
    </lineage>
</organism>